<comment type="caution">
    <text evidence="1">The sequence shown here is derived from an EMBL/GenBank/DDBJ whole genome shotgun (WGS) entry which is preliminary data.</text>
</comment>
<proteinExistence type="predicted"/>
<dbReference type="Pfam" id="PF04237">
    <property type="entry name" value="YjbR"/>
    <property type="match status" value="1"/>
</dbReference>
<dbReference type="GO" id="GO:0003677">
    <property type="term" value="F:DNA binding"/>
    <property type="evidence" value="ECO:0007669"/>
    <property type="project" value="UniProtKB-KW"/>
</dbReference>
<name>A0A4V2WPM4_9BACL</name>
<sequence length="116" mass="13084">MTQQWIDYCLTKRGTSLTTPFGPEVIVMKVGTKMYALFPSDGTPTVSLKCDPLRADLLREQYPEITPGYHLNKQHWNTVALDGNLAKADIQGLIDHSYELVVKKMTKAERESLMLA</sequence>
<dbReference type="PANTHER" id="PTHR35145:SF1">
    <property type="entry name" value="CYTOPLASMIC PROTEIN"/>
    <property type="match status" value="1"/>
</dbReference>
<dbReference type="Proteomes" id="UP000295418">
    <property type="component" value="Unassembled WGS sequence"/>
</dbReference>
<keyword evidence="2" id="KW-1185">Reference proteome</keyword>
<evidence type="ECO:0000313" key="2">
    <source>
        <dbReference type="Proteomes" id="UP000295418"/>
    </source>
</evidence>
<gene>
    <name evidence="1" type="ORF">E0485_03270</name>
</gene>
<dbReference type="AlphaFoldDB" id="A0A4V2WPM4"/>
<dbReference type="PANTHER" id="PTHR35145">
    <property type="entry name" value="CYTOPLASMIC PROTEIN-RELATED"/>
    <property type="match status" value="1"/>
</dbReference>
<dbReference type="RefSeq" id="WP_132416547.1">
    <property type="nucleotide sequence ID" value="NZ_SKFG01000002.1"/>
</dbReference>
<dbReference type="Gene3D" id="3.90.1150.30">
    <property type="match status" value="1"/>
</dbReference>
<dbReference type="SUPFAM" id="SSF142906">
    <property type="entry name" value="YjbR-like"/>
    <property type="match status" value="1"/>
</dbReference>
<organism evidence="1 2">
    <name type="scientific">Paenibacillus albiflavus</name>
    <dbReference type="NCBI Taxonomy" id="2545760"/>
    <lineage>
        <taxon>Bacteria</taxon>
        <taxon>Bacillati</taxon>
        <taxon>Bacillota</taxon>
        <taxon>Bacilli</taxon>
        <taxon>Bacillales</taxon>
        <taxon>Paenibacillaceae</taxon>
        <taxon>Paenibacillus</taxon>
    </lineage>
</organism>
<dbReference type="InterPro" id="IPR007351">
    <property type="entry name" value="YjbR"/>
</dbReference>
<reference evidence="1 2" key="1">
    <citation type="submission" date="2019-03" db="EMBL/GenBank/DDBJ databases">
        <authorList>
            <person name="Kim M.K.M."/>
        </authorList>
    </citation>
    <scope>NUCLEOTIDE SEQUENCE [LARGE SCALE GENOMIC DNA]</scope>
    <source>
        <strain evidence="1 2">18JY21-1</strain>
    </source>
</reference>
<accession>A0A4V2WPM4</accession>
<keyword evidence="1" id="KW-0238">DNA-binding</keyword>
<evidence type="ECO:0000313" key="1">
    <source>
        <dbReference type="EMBL" id="TCZ79902.1"/>
    </source>
</evidence>
<dbReference type="OrthoDB" id="9789813at2"/>
<dbReference type="InterPro" id="IPR058532">
    <property type="entry name" value="YjbR/MT2646/Rv2570-like"/>
</dbReference>
<dbReference type="InterPro" id="IPR038056">
    <property type="entry name" value="YjbR-like_sf"/>
</dbReference>
<protein>
    <submittedName>
        <fullName evidence="1">MmcQ/YjbR family DNA-binding protein</fullName>
    </submittedName>
</protein>
<dbReference type="EMBL" id="SKFG01000002">
    <property type="protein sequence ID" value="TCZ79902.1"/>
    <property type="molecule type" value="Genomic_DNA"/>
</dbReference>